<dbReference type="Proteomes" id="UP000185812">
    <property type="component" value="Unassembled WGS sequence"/>
</dbReference>
<feature type="repeat" description="TPR" evidence="3">
    <location>
        <begin position="210"/>
        <end position="243"/>
    </location>
</feature>
<evidence type="ECO:0000256" key="2">
    <source>
        <dbReference type="ARBA" id="ARBA00022803"/>
    </source>
</evidence>
<evidence type="ECO:0000313" key="5">
    <source>
        <dbReference type="Proteomes" id="UP000185812"/>
    </source>
</evidence>
<keyword evidence="5" id="KW-1185">Reference proteome</keyword>
<evidence type="ECO:0000256" key="1">
    <source>
        <dbReference type="ARBA" id="ARBA00022737"/>
    </source>
</evidence>
<dbReference type="PANTHER" id="PTHR44943">
    <property type="entry name" value="CELLULOSE SYNTHASE OPERON PROTEIN C"/>
    <property type="match status" value="1"/>
</dbReference>
<evidence type="ECO:0000313" key="4">
    <source>
        <dbReference type="EMBL" id="SHK37498.1"/>
    </source>
</evidence>
<keyword evidence="2 3" id="KW-0802">TPR repeat</keyword>
<dbReference type="InterPro" id="IPR011990">
    <property type="entry name" value="TPR-like_helical_dom_sf"/>
</dbReference>
<dbReference type="Gene3D" id="1.25.40.10">
    <property type="entry name" value="Tetratricopeptide repeat domain"/>
    <property type="match status" value="2"/>
</dbReference>
<dbReference type="InterPro" id="IPR051685">
    <property type="entry name" value="Ycf3/AcsC/BcsC/TPR_MFPF"/>
</dbReference>
<reference evidence="5" key="1">
    <citation type="submission" date="2016-11" db="EMBL/GenBank/DDBJ databases">
        <authorList>
            <person name="Varghese N."/>
            <person name="Submissions S."/>
        </authorList>
    </citation>
    <scope>NUCLEOTIDE SEQUENCE [LARGE SCALE GENOMIC DNA]</scope>
    <source>
        <strain evidence="5">DSM 22212</strain>
    </source>
</reference>
<dbReference type="SUPFAM" id="SSF48452">
    <property type="entry name" value="TPR-like"/>
    <property type="match status" value="1"/>
</dbReference>
<dbReference type="RefSeq" id="WP_245771922.1">
    <property type="nucleotide sequence ID" value="NZ_FRAU01000002.1"/>
</dbReference>
<name>A0A1M6RYR0_9BACT</name>
<dbReference type="EMBL" id="FRAU01000002">
    <property type="protein sequence ID" value="SHK37498.1"/>
    <property type="molecule type" value="Genomic_DNA"/>
</dbReference>
<dbReference type="STRING" id="633813.SAMN04488087_1008"/>
<feature type="repeat" description="TPR" evidence="3">
    <location>
        <begin position="248"/>
        <end position="281"/>
    </location>
</feature>
<dbReference type="AlphaFoldDB" id="A0A1M6RYR0"/>
<dbReference type="Pfam" id="PF13181">
    <property type="entry name" value="TPR_8"/>
    <property type="match status" value="2"/>
</dbReference>
<dbReference type="PROSITE" id="PS50005">
    <property type="entry name" value="TPR"/>
    <property type="match status" value="3"/>
</dbReference>
<sequence>MMQKGRMGAIRSGLFLLGVAFWMTTLIPVTTRAQQSEEYKRVFNQALEDAKAKQYQKAYEGFLQAAEMARQANDEEVAQKALRIVAQLDYNFGLRAYRNEQYDKALEHYTKGIEHDPSYPKNYLGKGLALLKLERLEEGLETLKQTLAVSKEAGDRQSLRAAGKAIRDHYLYLASSTLARNGGNPRPSDAREAIGYLDELLQIEDVSPDADVYYYYAEALKTLGEYAKAVEMAQKALELHRGSRTDKAKIYFVMGEAYMLMGDKENARQAFSNALYGSYKAPAEHYLSQLSSSR</sequence>
<organism evidence="4 5">
    <name type="scientific">Rhodothermus profundi</name>
    <dbReference type="NCBI Taxonomy" id="633813"/>
    <lineage>
        <taxon>Bacteria</taxon>
        <taxon>Pseudomonadati</taxon>
        <taxon>Rhodothermota</taxon>
        <taxon>Rhodothermia</taxon>
        <taxon>Rhodothermales</taxon>
        <taxon>Rhodothermaceae</taxon>
        <taxon>Rhodothermus</taxon>
    </lineage>
</organism>
<protein>
    <submittedName>
        <fullName evidence="4">Tetratricopeptide repeat-containing protein</fullName>
    </submittedName>
</protein>
<dbReference type="SMART" id="SM00028">
    <property type="entry name" value="TPR"/>
    <property type="match status" value="4"/>
</dbReference>
<dbReference type="Pfam" id="PF14559">
    <property type="entry name" value="TPR_19"/>
    <property type="match status" value="1"/>
</dbReference>
<accession>A0A1M6RYR0</accession>
<dbReference type="InterPro" id="IPR019734">
    <property type="entry name" value="TPR_rpt"/>
</dbReference>
<gene>
    <name evidence="4" type="ORF">SAMN04488087_1008</name>
</gene>
<keyword evidence="1" id="KW-0677">Repeat</keyword>
<feature type="repeat" description="TPR" evidence="3">
    <location>
        <begin position="86"/>
        <end position="119"/>
    </location>
</feature>
<evidence type="ECO:0000256" key="3">
    <source>
        <dbReference type="PROSITE-ProRule" id="PRU00339"/>
    </source>
</evidence>
<dbReference type="PANTHER" id="PTHR44943:SF8">
    <property type="entry name" value="TPR REPEAT-CONTAINING PROTEIN MJ0263"/>
    <property type="match status" value="1"/>
</dbReference>
<proteinExistence type="predicted"/>